<accession>A0A2U1JH17</accession>
<feature type="domain" description="Deacetylase PdaC" evidence="2">
    <location>
        <begin position="37"/>
        <end position="144"/>
    </location>
</feature>
<evidence type="ECO:0000259" key="1">
    <source>
        <dbReference type="Pfam" id="PF11738"/>
    </source>
</evidence>
<dbReference type="Pfam" id="PF13739">
    <property type="entry name" value="PdaC"/>
    <property type="match status" value="1"/>
</dbReference>
<evidence type="ECO:0000259" key="2">
    <source>
        <dbReference type="Pfam" id="PF13739"/>
    </source>
</evidence>
<sequence>MRAIYSIFFLSLFFVSCTKKTEFETQNYNKSSAKDCKNDYNCANINLTVLEATQKNNVSDSINNAIFNAVRNSVYTGEKPKEVKNYVDLTNSFVSIFTEIKNDLQQDKIPSWEATAKVKVGYQSNRILNVVVDSYLFTGGAHGYSALKSLLFDAKTGKLLPINKVFSDINKIVSIAETKFRIQQKIPENSSFTDAGYFLDKNIFVLSKNVLFTKKGITLHYNQYEVASYVKGPIEIELPYGEIDQYLLVK</sequence>
<name>A0A2U1JH17_9FLAO</name>
<dbReference type="EMBL" id="QCZI01000016">
    <property type="protein sequence ID" value="PWA04304.1"/>
    <property type="molecule type" value="Genomic_DNA"/>
</dbReference>
<dbReference type="InterPro" id="IPR021729">
    <property type="entry name" value="DUF3298"/>
</dbReference>
<dbReference type="Pfam" id="PF11738">
    <property type="entry name" value="DUF3298"/>
    <property type="match status" value="1"/>
</dbReference>
<protein>
    <submittedName>
        <fullName evidence="3">DUF3298/DUF4163 domain-containing protein</fullName>
    </submittedName>
</protein>
<dbReference type="InterPro" id="IPR037126">
    <property type="entry name" value="PdaC/RsiV-like_sf"/>
</dbReference>
<dbReference type="AlphaFoldDB" id="A0A2U1JH17"/>
<evidence type="ECO:0000313" key="3">
    <source>
        <dbReference type="EMBL" id="PWA04304.1"/>
    </source>
</evidence>
<evidence type="ECO:0000313" key="4">
    <source>
        <dbReference type="Proteomes" id="UP000245449"/>
    </source>
</evidence>
<organism evidence="3 4">
    <name type="scientific">Flavobacterium psychrotolerans</name>
    <dbReference type="NCBI Taxonomy" id="2169410"/>
    <lineage>
        <taxon>Bacteria</taxon>
        <taxon>Pseudomonadati</taxon>
        <taxon>Bacteroidota</taxon>
        <taxon>Flavobacteriia</taxon>
        <taxon>Flavobacteriales</taxon>
        <taxon>Flavobacteriaceae</taxon>
        <taxon>Flavobacterium</taxon>
    </lineage>
</organism>
<dbReference type="InterPro" id="IPR025303">
    <property type="entry name" value="PdaC"/>
</dbReference>
<dbReference type="RefSeq" id="WP_116725580.1">
    <property type="nucleotide sequence ID" value="NZ_QCZI01000016.1"/>
</dbReference>
<reference evidence="3 4" key="1">
    <citation type="submission" date="2018-04" db="EMBL/GenBank/DDBJ databases">
        <title>Flavobacterium sp. nov., isolated from glacier ice.</title>
        <authorList>
            <person name="Liu Q."/>
            <person name="Xin Y.-H."/>
        </authorList>
    </citation>
    <scope>NUCLEOTIDE SEQUENCE [LARGE SCALE GENOMIC DNA]</scope>
    <source>
        <strain evidence="3 4">RB1R5</strain>
    </source>
</reference>
<dbReference type="PROSITE" id="PS51257">
    <property type="entry name" value="PROKAR_LIPOPROTEIN"/>
    <property type="match status" value="1"/>
</dbReference>
<proteinExistence type="predicted"/>
<feature type="domain" description="DUF3298" evidence="1">
    <location>
        <begin position="169"/>
        <end position="240"/>
    </location>
</feature>
<gene>
    <name evidence="3" type="ORF">DB895_11845</name>
</gene>
<dbReference type="Gene3D" id="3.90.640.20">
    <property type="entry name" value="Heat-shock cognate protein, ATPase"/>
    <property type="match status" value="1"/>
</dbReference>
<keyword evidence="4" id="KW-1185">Reference proteome</keyword>
<dbReference type="Proteomes" id="UP000245449">
    <property type="component" value="Unassembled WGS sequence"/>
</dbReference>
<dbReference type="OrthoDB" id="594879at2"/>
<dbReference type="Gene3D" id="3.30.565.40">
    <property type="entry name" value="Fervidobacterium nodosum Rt17-B1 like"/>
    <property type="match status" value="1"/>
</dbReference>
<comment type="caution">
    <text evidence="3">The sequence shown here is derived from an EMBL/GenBank/DDBJ whole genome shotgun (WGS) entry which is preliminary data.</text>
</comment>